<keyword evidence="2" id="KW-1185">Reference proteome</keyword>
<dbReference type="Proteomes" id="UP001059127">
    <property type="component" value="Segment"/>
</dbReference>
<evidence type="ECO:0000313" key="2">
    <source>
        <dbReference type="Proteomes" id="UP001059127"/>
    </source>
</evidence>
<reference evidence="1" key="2">
    <citation type="journal article" date="2022" name="Infect. Genet. Evol.">
        <title>The genome and phylogenetic analyses of tit siadenoviruses reveal both a novel avian host and viral species.</title>
        <authorList>
            <person name="Gellert A."/>
            <person name="Benko M."/>
            <person name="Harrach B."/>
            <person name="Peters M."/>
            <person name="Kajan G.L."/>
        </authorList>
    </citation>
    <scope>NUCLEOTIDE SEQUENCE</scope>
    <source>
        <strain evidence="1">S478/20</strain>
    </source>
</reference>
<organism evidence="1">
    <name type="scientific">Siadenovirus sp</name>
    <dbReference type="NCBI Taxonomy" id="2671519"/>
    <lineage>
        <taxon>Viruses</taxon>
        <taxon>Varidnaviria</taxon>
        <taxon>Bamfordvirae</taxon>
        <taxon>Preplasmiviricota</taxon>
        <taxon>Polisuviricotina</taxon>
        <taxon>Pharingeaviricetes</taxon>
        <taxon>Rowavirales</taxon>
        <taxon>Adenoviridae</taxon>
        <taxon>Siadenovirus</taxon>
    </lineage>
</organism>
<accession>A0A9E7QYC7</accession>
<sequence>MGTCNSKCGCCQVHKIHEFWFDEVEGDVVDARGERRYTATQLLCQTVLYWLIRYCIQNPDHILEALFPDIHEQVKPETQENDIRYDLFVQKLI</sequence>
<dbReference type="EMBL" id="MW508338">
    <property type="protein sequence ID" value="UVZ42963.1"/>
    <property type="molecule type" value="Genomic_DNA"/>
</dbReference>
<name>A0A9E7QYC7_9ADEN</name>
<protein>
    <submittedName>
        <fullName evidence="1">U exon</fullName>
    </submittedName>
</protein>
<evidence type="ECO:0000313" key="1">
    <source>
        <dbReference type="EMBL" id="UVZ42963.1"/>
    </source>
</evidence>
<reference evidence="1" key="1">
    <citation type="journal article" date="2021" name="Eur. J. Wildl. Res.">
        <title>Increased mortality in wild tits in North Rhine-Westphalia (Germany) in 2020 with a special focus on Suttonella ornithocola and other infectious pathogens.</title>
        <authorList>
            <person name="Fischer L."/>
            <person name="Peters M."/>
            <person name="Merbach S."/>
            <person name="Eydner M."/>
            <person name="Kuczka A."/>
            <person name="Lambertz J."/>
            <person name="Kummerfeld M."/>
            <person name="Kahnt K."/>
            <person name="Weiss A."/>
            <person name="Petersen H."/>
        </authorList>
    </citation>
    <scope>NUCLEOTIDE SEQUENCE</scope>
    <source>
        <strain evidence="1">S478/20</strain>
    </source>
</reference>
<proteinExistence type="predicted"/>